<reference evidence="2 3" key="1">
    <citation type="journal article" date="2007" name="Nature">
        <title>Evolution of genes and genomes on the Drosophila phylogeny.</title>
        <authorList>
            <consortium name="Drosophila 12 Genomes Consortium"/>
            <person name="Clark A.G."/>
            <person name="Eisen M.B."/>
            <person name="Smith D.R."/>
            <person name="Bergman C.M."/>
            <person name="Oliver B."/>
            <person name="Markow T.A."/>
            <person name="Kaufman T.C."/>
            <person name="Kellis M."/>
            <person name="Gelbart W."/>
            <person name="Iyer V.N."/>
            <person name="Pollard D.A."/>
            <person name="Sackton T.B."/>
            <person name="Larracuente A.M."/>
            <person name="Singh N.D."/>
            <person name="Abad J.P."/>
            <person name="Abt D.N."/>
            <person name="Adryan B."/>
            <person name="Aguade M."/>
            <person name="Akashi H."/>
            <person name="Anderson W.W."/>
            <person name="Aquadro C.F."/>
            <person name="Ardell D.H."/>
            <person name="Arguello R."/>
            <person name="Artieri C.G."/>
            <person name="Barbash D.A."/>
            <person name="Barker D."/>
            <person name="Barsanti P."/>
            <person name="Batterham P."/>
            <person name="Batzoglou S."/>
            <person name="Begun D."/>
            <person name="Bhutkar A."/>
            <person name="Blanco E."/>
            <person name="Bosak S.A."/>
            <person name="Bradley R.K."/>
            <person name="Brand A.D."/>
            <person name="Brent M.R."/>
            <person name="Brooks A.N."/>
            <person name="Brown R.H."/>
            <person name="Butlin R.K."/>
            <person name="Caggese C."/>
            <person name="Calvi B.R."/>
            <person name="Bernardo de Carvalho A."/>
            <person name="Caspi A."/>
            <person name="Castrezana S."/>
            <person name="Celniker S.E."/>
            <person name="Chang J.L."/>
            <person name="Chapple C."/>
            <person name="Chatterji S."/>
            <person name="Chinwalla A."/>
            <person name="Civetta A."/>
            <person name="Clifton S.W."/>
            <person name="Comeron J.M."/>
            <person name="Costello J.C."/>
            <person name="Coyne J.A."/>
            <person name="Daub J."/>
            <person name="David R.G."/>
            <person name="Delcher A.L."/>
            <person name="Delehaunty K."/>
            <person name="Do C.B."/>
            <person name="Ebling H."/>
            <person name="Edwards K."/>
            <person name="Eickbush T."/>
            <person name="Evans J.D."/>
            <person name="Filipski A."/>
            <person name="Findeiss S."/>
            <person name="Freyhult E."/>
            <person name="Fulton L."/>
            <person name="Fulton R."/>
            <person name="Garcia A.C."/>
            <person name="Gardiner A."/>
            <person name="Garfield D.A."/>
            <person name="Garvin B.E."/>
            <person name="Gibson G."/>
            <person name="Gilbert D."/>
            <person name="Gnerre S."/>
            <person name="Godfrey J."/>
            <person name="Good R."/>
            <person name="Gotea V."/>
            <person name="Gravely B."/>
            <person name="Greenberg A.J."/>
            <person name="Griffiths-Jones S."/>
            <person name="Gross S."/>
            <person name="Guigo R."/>
            <person name="Gustafson E.A."/>
            <person name="Haerty W."/>
            <person name="Hahn M.W."/>
            <person name="Halligan D.L."/>
            <person name="Halpern A.L."/>
            <person name="Halter G.M."/>
            <person name="Han M.V."/>
            <person name="Heger A."/>
            <person name="Hillier L."/>
            <person name="Hinrichs A.S."/>
            <person name="Holmes I."/>
            <person name="Hoskins R.A."/>
            <person name="Hubisz M.J."/>
            <person name="Hultmark D."/>
            <person name="Huntley M.A."/>
            <person name="Jaffe D.B."/>
            <person name="Jagadeeshan S."/>
            <person name="Jeck W.R."/>
            <person name="Johnson J."/>
            <person name="Jones C.D."/>
            <person name="Jordan W.C."/>
            <person name="Karpen G.H."/>
            <person name="Kataoka E."/>
            <person name="Keightley P.D."/>
            <person name="Kheradpour P."/>
            <person name="Kirkness E.F."/>
            <person name="Koerich L.B."/>
            <person name="Kristiansen K."/>
            <person name="Kudrna D."/>
            <person name="Kulathinal R.J."/>
            <person name="Kumar S."/>
            <person name="Kwok R."/>
            <person name="Lander E."/>
            <person name="Langley C.H."/>
            <person name="Lapoint R."/>
            <person name="Lazzaro B.P."/>
            <person name="Lee S.J."/>
            <person name="Levesque L."/>
            <person name="Li R."/>
            <person name="Lin C.F."/>
            <person name="Lin M.F."/>
            <person name="Lindblad-Toh K."/>
            <person name="Llopart A."/>
            <person name="Long M."/>
            <person name="Low L."/>
            <person name="Lozovsky E."/>
            <person name="Lu J."/>
            <person name="Luo M."/>
            <person name="Machado C.A."/>
            <person name="Makalowski W."/>
            <person name="Marzo M."/>
            <person name="Matsuda M."/>
            <person name="Matzkin L."/>
            <person name="McAllister B."/>
            <person name="McBride C.S."/>
            <person name="McKernan B."/>
            <person name="McKernan K."/>
            <person name="Mendez-Lago M."/>
            <person name="Minx P."/>
            <person name="Mollenhauer M.U."/>
            <person name="Montooth K."/>
            <person name="Mount S.M."/>
            <person name="Mu X."/>
            <person name="Myers E."/>
            <person name="Negre B."/>
            <person name="Newfeld S."/>
            <person name="Nielsen R."/>
            <person name="Noor M.A."/>
            <person name="O'Grady P."/>
            <person name="Pachter L."/>
            <person name="Papaceit M."/>
            <person name="Parisi M.J."/>
            <person name="Parisi M."/>
            <person name="Parts L."/>
            <person name="Pedersen J.S."/>
            <person name="Pesole G."/>
            <person name="Phillippy A.M."/>
            <person name="Ponting C.P."/>
            <person name="Pop M."/>
            <person name="Porcelli D."/>
            <person name="Powell J.R."/>
            <person name="Prohaska S."/>
            <person name="Pruitt K."/>
            <person name="Puig M."/>
            <person name="Quesneville H."/>
            <person name="Ram K.R."/>
            <person name="Rand D."/>
            <person name="Rasmussen M.D."/>
            <person name="Reed L.K."/>
            <person name="Reenan R."/>
            <person name="Reily A."/>
            <person name="Remington K.A."/>
            <person name="Rieger T.T."/>
            <person name="Ritchie M.G."/>
            <person name="Robin C."/>
            <person name="Rogers Y.H."/>
            <person name="Rohde C."/>
            <person name="Rozas J."/>
            <person name="Rubenfield M.J."/>
            <person name="Ruiz A."/>
            <person name="Russo S."/>
            <person name="Salzberg S.L."/>
            <person name="Sanchez-Gracia A."/>
            <person name="Saranga D.J."/>
            <person name="Sato H."/>
            <person name="Schaeffer S.W."/>
            <person name="Schatz M.C."/>
            <person name="Schlenke T."/>
            <person name="Schwartz R."/>
            <person name="Segarra C."/>
            <person name="Singh R.S."/>
            <person name="Sirot L."/>
            <person name="Sirota M."/>
            <person name="Sisneros N.B."/>
            <person name="Smith C.D."/>
            <person name="Smith T.F."/>
            <person name="Spieth J."/>
            <person name="Stage D.E."/>
            <person name="Stark A."/>
            <person name="Stephan W."/>
            <person name="Strausberg R.L."/>
            <person name="Strempel S."/>
            <person name="Sturgill D."/>
            <person name="Sutton G."/>
            <person name="Sutton G.G."/>
            <person name="Tao W."/>
            <person name="Teichmann S."/>
            <person name="Tobari Y.N."/>
            <person name="Tomimura Y."/>
            <person name="Tsolas J.M."/>
            <person name="Valente V.L."/>
            <person name="Venter E."/>
            <person name="Venter J.C."/>
            <person name="Vicario S."/>
            <person name="Vieira F.G."/>
            <person name="Vilella A.J."/>
            <person name="Villasante A."/>
            <person name="Walenz B."/>
            <person name="Wang J."/>
            <person name="Wasserman M."/>
            <person name="Watts T."/>
            <person name="Wilson D."/>
            <person name="Wilson R.K."/>
            <person name="Wing R.A."/>
            <person name="Wolfner M.F."/>
            <person name="Wong A."/>
            <person name="Wong G.K."/>
            <person name="Wu C.I."/>
            <person name="Wu G."/>
            <person name="Yamamoto D."/>
            <person name="Yang H.P."/>
            <person name="Yang S.P."/>
            <person name="Yorke J.A."/>
            <person name="Yoshida K."/>
            <person name="Zdobnov E."/>
            <person name="Zhang P."/>
            <person name="Zhang Y."/>
            <person name="Zimin A.V."/>
            <person name="Baldwin J."/>
            <person name="Abdouelleil A."/>
            <person name="Abdulkadir J."/>
            <person name="Abebe A."/>
            <person name="Abera B."/>
            <person name="Abreu J."/>
            <person name="Acer S.C."/>
            <person name="Aftuck L."/>
            <person name="Alexander A."/>
            <person name="An P."/>
            <person name="Anderson E."/>
            <person name="Anderson S."/>
            <person name="Arachi H."/>
            <person name="Azer M."/>
            <person name="Bachantsang P."/>
            <person name="Barry A."/>
            <person name="Bayul T."/>
            <person name="Berlin A."/>
            <person name="Bessette D."/>
            <person name="Bloom T."/>
            <person name="Blye J."/>
            <person name="Boguslavskiy L."/>
            <person name="Bonnet C."/>
            <person name="Boukhgalter B."/>
            <person name="Bourzgui I."/>
            <person name="Brown A."/>
            <person name="Cahill P."/>
            <person name="Channer S."/>
            <person name="Cheshatsang Y."/>
            <person name="Chuda L."/>
            <person name="Citroen M."/>
            <person name="Collymore A."/>
            <person name="Cooke P."/>
            <person name="Costello M."/>
            <person name="D'Aco K."/>
            <person name="Daza R."/>
            <person name="De Haan G."/>
            <person name="DeGray S."/>
            <person name="DeMaso C."/>
            <person name="Dhargay N."/>
            <person name="Dooley K."/>
            <person name="Dooley E."/>
            <person name="Doricent M."/>
            <person name="Dorje P."/>
            <person name="Dorjee K."/>
            <person name="Dupes A."/>
            <person name="Elong R."/>
            <person name="Falk J."/>
            <person name="Farina A."/>
            <person name="Faro S."/>
            <person name="Ferguson D."/>
            <person name="Fisher S."/>
            <person name="Foley C.D."/>
            <person name="Franke A."/>
            <person name="Friedrich D."/>
            <person name="Gadbois L."/>
            <person name="Gearin G."/>
            <person name="Gearin C.R."/>
            <person name="Giannoukos G."/>
            <person name="Goode T."/>
            <person name="Graham J."/>
            <person name="Grandbois E."/>
            <person name="Grewal S."/>
            <person name="Gyaltsen K."/>
            <person name="Hafez N."/>
            <person name="Hagos B."/>
            <person name="Hall J."/>
            <person name="Henson C."/>
            <person name="Hollinger A."/>
            <person name="Honan T."/>
            <person name="Huard M.D."/>
            <person name="Hughes L."/>
            <person name="Hurhula B."/>
            <person name="Husby M.E."/>
            <person name="Kamat A."/>
            <person name="Kanga B."/>
            <person name="Kashin S."/>
            <person name="Khazanovich D."/>
            <person name="Kisner P."/>
            <person name="Lance K."/>
            <person name="Lara M."/>
            <person name="Lee W."/>
            <person name="Lennon N."/>
            <person name="Letendre F."/>
            <person name="LeVine R."/>
            <person name="Lipovsky A."/>
            <person name="Liu X."/>
            <person name="Liu J."/>
            <person name="Liu S."/>
            <person name="Lokyitsang T."/>
            <person name="Lokyitsang Y."/>
            <person name="Lubonja R."/>
            <person name="Lui A."/>
            <person name="MacDonald P."/>
            <person name="Magnisalis V."/>
            <person name="Maru K."/>
            <person name="Matthews C."/>
            <person name="McCusker W."/>
            <person name="McDonough S."/>
            <person name="Mehta T."/>
            <person name="Meldrim J."/>
            <person name="Meneus L."/>
            <person name="Mihai O."/>
            <person name="Mihalev A."/>
            <person name="Mihova T."/>
            <person name="Mittelman R."/>
            <person name="Mlenga V."/>
            <person name="Montmayeur A."/>
            <person name="Mulrain L."/>
            <person name="Navidi A."/>
            <person name="Naylor J."/>
            <person name="Negash T."/>
            <person name="Nguyen T."/>
            <person name="Nguyen N."/>
            <person name="Nicol R."/>
            <person name="Norbu C."/>
            <person name="Norbu N."/>
            <person name="Novod N."/>
            <person name="O'Neill B."/>
            <person name="Osman S."/>
            <person name="Markiewicz E."/>
            <person name="Oyono O.L."/>
            <person name="Patti C."/>
            <person name="Phunkhang P."/>
            <person name="Pierre F."/>
            <person name="Priest M."/>
            <person name="Raghuraman S."/>
            <person name="Rege F."/>
            <person name="Reyes R."/>
            <person name="Rise C."/>
            <person name="Rogov P."/>
            <person name="Ross K."/>
            <person name="Ryan E."/>
            <person name="Settipalli S."/>
            <person name="Shea T."/>
            <person name="Sherpa N."/>
            <person name="Shi L."/>
            <person name="Shih D."/>
            <person name="Sparrow T."/>
            <person name="Spaulding J."/>
            <person name="Stalker J."/>
            <person name="Stange-Thomann N."/>
            <person name="Stavropoulos S."/>
            <person name="Stone C."/>
            <person name="Strader C."/>
            <person name="Tesfaye S."/>
            <person name="Thomson T."/>
            <person name="Thoulutsang Y."/>
            <person name="Thoulutsang D."/>
            <person name="Topham K."/>
            <person name="Topping I."/>
            <person name="Tsamla T."/>
            <person name="Vassiliev H."/>
            <person name="Vo A."/>
            <person name="Wangchuk T."/>
            <person name="Wangdi T."/>
            <person name="Weiand M."/>
            <person name="Wilkinson J."/>
            <person name="Wilson A."/>
            <person name="Yadav S."/>
            <person name="Young G."/>
            <person name="Yu Q."/>
            <person name="Zembek L."/>
            <person name="Zhong D."/>
            <person name="Zimmer A."/>
            <person name="Zwirko Z."/>
            <person name="Jaffe D.B."/>
            <person name="Alvarez P."/>
            <person name="Brockman W."/>
            <person name="Butler J."/>
            <person name="Chin C."/>
            <person name="Gnerre S."/>
            <person name="Grabherr M."/>
            <person name="Kleber M."/>
            <person name="Mauceli E."/>
            <person name="MacCallum I."/>
        </authorList>
    </citation>
    <scope>NUCLEOTIDE SEQUENCE [LARGE SCALE GENOMIC DNA]</scope>
    <source>
        <strain evidence="3">Rob3c / Tucson 14021-0248.25</strain>
    </source>
</reference>
<dbReference type="HOGENOM" id="CLU_1311298_0_0_1"/>
<evidence type="ECO:0000313" key="3">
    <source>
        <dbReference type="Proteomes" id="UP000001292"/>
    </source>
</evidence>
<dbReference type="AlphaFoldDB" id="B4I0P9"/>
<name>B4I0P9_DROSE</name>
<evidence type="ECO:0000313" key="2">
    <source>
        <dbReference type="EMBL" id="EDW53080.1"/>
    </source>
</evidence>
<organism evidence="3">
    <name type="scientific">Drosophila sechellia</name>
    <name type="common">Fruit fly</name>
    <dbReference type="NCBI Taxonomy" id="7238"/>
    <lineage>
        <taxon>Eukaryota</taxon>
        <taxon>Metazoa</taxon>
        <taxon>Ecdysozoa</taxon>
        <taxon>Arthropoda</taxon>
        <taxon>Hexapoda</taxon>
        <taxon>Insecta</taxon>
        <taxon>Pterygota</taxon>
        <taxon>Neoptera</taxon>
        <taxon>Endopterygota</taxon>
        <taxon>Diptera</taxon>
        <taxon>Brachycera</taxon>
        <taxon>Muscomorpha</taxon>
        <taxon>Ephydroidea</taxon>
        <taxon>Drosophilidae</taxon>
        <taxon>Drosophila</taxon>
        <taxon>Sophophora</taxon>
    </lineage>
</organism>
<protein>
    <submittedName>
        <fullName evidence="2">GM12407</fullName>
    </submittedName>
</protein>
<dbReference type="OMA" id="KCQATPP"/>
<feature type="region of interest" description="Disordered" evidence="1">
    <location>
        <begin position="37"/>
        <end position="58"/>
    </location>
</feature>
<proteinExistence type="predicted"/>
<dbReference type="EMBL" id="CH480819">
    <property type="protein sequence ID" value="EDW53080.1"/>
    <property type="molecule type" value="Genomic_DNA"/>
</dbReference>
<gene>
    <name evidence="2" type="primary">Dsec\GM12407</name>
    <name evidence="2" type="ORF">Dsec_GM12407</name>
</gene>
<keyword evidence="3" id="KW-1185">Reference proteome</keyword>
<evidence type="ECO:0000256" key="1">
    <source>
        <dbReference type="SAM" id="MobiDB-lite"/>
    </source>
</evidence>
<feature type="compositionally biased region" description="Low complexity" evidence="1">
    <location>
        <begin position="37"/>
        <end position="49"/>
    </location>
</feature>
<sequence>MSPAFCMDNDCNQSALYQKCHATPPPPPMPPVPPMVVSTSSTLSATPSMTPSPTPSRSPSLTLMMTSPQALQSLQPQVPQTQMSQPLNTAAALMTRTGSVGGATNAARRNSLWLETLRSTRKLSYANERPILPDDWMGLKSSPSTTKGRAIVRVHLYSCSESFAKEHGVRRTAHGRASPDVRPLKERTWAGAVPLAMLIYESLYLRIVNG</sequence>
<accession>B4I0P9</accession>
<dbReference type="Proteomes" id="UP000001292">
    <property type="component" value="Unassembled WGS sequence"/>
</dbReference>